<dbReference type="EMBL" id="QJKB01000002">
    <property type="protein sequence ID" value="PXX44902.1"/>
    <property type="molecule type" value="Genomic_DNA"/>
</dbReference>
<reference evidence="1 2" key="1">
    <citation type="submission" date="2018-05" db="EMBL/GenBank/DDBJ databases">
        <title>Genomic Encyclopedia of Type Strains, Phase IV (KMG-IV): sequencing the most valuable type-strain genomes for metagenomic binning, comparative biology and taxonomic classification.</title>
        <authorList>
            <person name="Goeker M."/>
        </authorList>
    </citation>
    <scope>NUCLEOTIDE SEQUENCE [LARGE SCALE GENOMIC DNA]</scope>
    <source>
        <strain evidence="1 2">DSM 19792</strain>
    </source>
</reference>
<dbReference type="RefSeq" id="WP_110254393.1">
    <property type="nucleotide sequence ID" value="NZ_QJKB01000002.1"/>
</dbReference>
<dbReference type="AlphaFoldDB" id="A0A318J989"/>
<accession>A0A318J989</accession>
<protein>
    <submittedName>
        <fullName evidence="1">Uncharacterized protein</fullName>
    </submittedName>
</protein>
<name>A0A318J989_9BURK</name>
<evidence type="ECO:0000313" key="2">
    <source>
        <dbReference type="Proteomes" id="UP000247792"/>
    </source>
</evidence>
<keyword evidence="2" id="KW-1185">Reference proteome</keyword>
<gene>
    <name evidence="1" type="ORF">DFR42_102114</name>
</gene>
<comment type="caution">
    <text evidence="1">The sequence shown here is derived from an EMBL/GenBank/DDBJ whole genome shotgun (WGS) entry which is preliminary data.</text>
</comment>
<dbReference type="OrthoDB" id="8538070at2"/>
<evidence type="ECO:0000313" key="1">
    <source>
        <dbReference type="EMBL" id="PXX44902.1"/>
    </source>
</evidence>
<dbReference type="Proteomes" id="UP000247792">
    <property type="component" value="Unassembled WGS sequence"/>
</dbReference>
<sequence>MARSTKAAHAVNRLRERSNNAPYSMVSLADGRFSLTLANLEQPDELPASVSEAMEIDEFVAYVNSLQKLAPKKASKLDIAFEKKIQAAKQK</sequence>
<organism evidence="1 2">
    <name type="scientific">Undibacterium pigrum</name>
    <dbReference type="NCBI Taxonomy" id="401470"/>
    <lineage>
        <taxon>Bacteria</taxon>
        <taxon>Pseudomonadati</taxon>
        <taxon>Pseudomonadota</taxon>
        <taxon>Betaproteobacteria</taxon>
        <taxon>Burkholderiales</taxon>
        <taxon>Oxalobacteraceae</taxon>
        <taxon>Undibacterium</taxon>
    </lineage>
</organism>
<proteinExistence type="predicted"/>